<dbReference type="CTD" id="20206893"/>
<dbReference type="Proteomes" id="UP000015101">
    <property type="component" value="Unassembled WGS sequence"/>
</dbReference>
<name>T1FDJ4_HELRO</name>
<feature type="transmembrane region" description="Helical" evidence="12">
    <location>
        <begin position="140"/>
        <end position="167"/>
    </location>
</feature>
<evidence type="ECO:0000256" key="12">
    <source>
        <dbReference type="SAM" id="Phobius"/>
    </source>
</evidence>
<keyword evidence="15" id="KW-1185">Reference proteome</keyword>
<dbReference type="GO" id="GO:0035725">
    <property type="term" value="P:sodium ion transmembrane transport"/>
    <property type="evidence" value="ECO:0000318"/>
    <property type="project" value="GO_Central"/>
</dbReference>
<evidence type="ECO:0000256" key="1">
    <source>
        <dbReference type="ARBA" id="ARBA00004141"/>
    </source>
</evidence>
<evidence type="ECO:0000256" key="2">
    <source>
        <dbReference type="ARBA" id="ARBA00022448"/>
    </source>
</evidence>
<keyword evidence="5 12" id="KW-1133">Transmembrane helix</keyword>
<keyword evidence="2 11" id="KW-0813">Transport</keyword>
<dbReference type="PANTHER" id="PTHR11690">
    <property type="entry name" value="AMILORIDE-SENSITIVE SODIUM CHANNEL-RELATED"/>
    <property type="match status" value="1"/>
</dbReference>
<keyword evidence="9 11" id="KW-0739">Sodium transport</keyword>
<keyword evidence="7 11" id="KW-0406">Ion transport</keyword>
<dbReference type="FunCoup" id="T1FDJ4">
    <property type="interactions" value="64"/>
</dbReference>
<reference evidence="14" key="3">
    <citation type="submission" date="2015-06" db="UniProtKB">
        <authorList>
            <consortium name="EnsemblMetazoa"/>
        </authorList>
    </citation>
    <scope>IDENTIFICATION</scope>
</reference>
<evidence type="ECO:0000256" key="11">
    <source>
        <dbReference type="RuleBase" id="RU000679"/>
    </source>
</evidence>
<evidence type="ECO:0000313" key="14">
    <source>
        <dbReference type="EnsemblMetazoa" id="HelroP178669"/>
    </source>
</evidence>
<dbReference type="Gene3D" id="1.10.287.770">
    <property type="entry name" value="YojJ-like"/>
    <property type="match status" value="1"/>
</dbReference>
<evidence type="ECO:0000256" key="8">
    <source>
        <dbReference type="ARBA" id="ARBA00023136"/>
    </source>
</evidence>
<dbReference type="EnsemblMetazoa" id="HelroT178669">
    <property type="protein sequence ID" value="HelroP178669"/>
    <property type="gene ID" value="HelroG178669"/>
</dbReference>
<dbReference type="RefSeq" id="XP_009025009.1">
    <property type="nucleotide sequence ID" value="XM_009026761.1"/>
</dbReference>
<dbReference type="GeneID" id="20206893"/>
<gene>
    <name evidence="14" type="primary">20206893</name>
    <name evidence="13" type="ORF">HELRODRAFT_178669</name>
</gene>
<evidence type="ECO:0000256" key="7">
    <source>
        <dbReference type="ARBA" id="ARBA00023065"/>
    </source>
</evidence>
<dbReference type="InParanoid" id="T1FDJ4"/>
<dbReference type="InterPro" id="IPR001873">
    <property type="entry name" value="ENaC"/>
</dbReference>
<dbReference type="HOGENOM" id="CLU_1490602_0_0_1"/>
<evidence type="ECO:0000256" key="10">
    <source>
        <dbReference type="ARBA" id="ARBA00023303"/>
    </source>
</evidence>
<dbReference type="EMBL" id="KB097487">
    <property type="protein sequence ID" value="ESN96869.1"/>
    <property type="molecule type" value="Genomic_DNA"/>
</dbReference>
<dbReference type="GO" id="GO:0015280">
    <property type="term" value="F:ligand-gated sodium channel activity"/>
    <property type="evidence" value="ECO:0000318"/>
    <property type="project" value="GO_Central"/>
</dbReference>
<keyword evidence="8 12" id="KW-0472">Membrane</keyword>
<evidence type="ECO:0000256" key="6">
    <source>
        <dbReference type="ARBA" id="ARBA00023053"/>
    </source>
</evidence>
<evidence type="ECO:0000313" key="13">
    <source>
        <dbReference type="EMBL" id="ESN96869.1"/>
    </source>
</evidence>
<reference evidence="15" key="1">
    <citation type="submission" date="2012-12" db="EMBL/GenBank/DDBJ databases">
        <authorList>
            <person name="Hellsten U."/>
            <person name="Grimwood J."/>
            <person name="Chapman J.A."/>
            <person name="Shapiro H."/>
            <person name="Aerts A."/>
            <person name="Otillar R.P."/>
            <person name="Terry A.Y."/>
            <person name="Boore J.L."/>
            <person name="Simakov O."/>
            <person name="Marletaz F."/>
            <person name="Cho S.-J."/>
            <person name="Edsinger-Gonzales E."/>
            <person name="Havlak P."/>
            <person name="Kuo D.-H."/>
            <person name="Larsson T."/>
            <person name="Lv J."/>
            <person name="Arendt D."/>
            <person name="Savage R."/>
            <person name="Osoegawa K."/>
            <person name="de Jong P."/>
            <person name="Lindberg D.R."/>
            <person name="Seaver E.C."/>
            <person name="Weisblat D.A."/>
            <person name="Putnam N.H."/>
            <person name="Grigoriev I.V."/>
            <person name="Rokhsar D.S."/>
        </authorList>
    </citation>
    <scope>NUCLEOTIDE SEQUENCE</scope>
</reference>
<dbReference type="Gene3D" id="1.10.287.820">
    <property type="entry name" value="Acid-sensing ion channel domain"/>
    <property type="match status" value="1"/>
</dbReference>
<dbReference type="AlphaFoldDB" id="T1FDJ4"/>
<comment type="similarity">
    <text evidence="11">Belongs to the amiloride-sensitive sodium channel (TC 1.A.6) family.</text>
</comment>
<dbReference type="GO" id="GO:0005886">
    <property type="term" value="C:plasma membrane"/>
    <property type="evidence" value="ECO:0000318"/>
    <property type="project" value="GO_Central"/>
</dbReference>
<dbReference type="EMBL" id="AMQM01006526">
    <property type="status" value="NOT_ANNOTATED_CDS"/>
    <property type="molecule type" value="Genomic_DNA"/>
</dbReference>
<keyword evidence="10 11" id="KW-0407">Ion channel</keyword>
<dbReference type="PANTHER" id="PTHR11690:SF248">
    <property type="entry name" value="PICKPOCKET 17, ISOFORM A"/>
    <property type="match status" value="1"/>
</dbReference>
<evidence type="ECO:0000313" key="15">
    <source>
        <dbReference type="Proteomes" id="UP000015101"/>
    </source>
</evidence>
<evidence type="ECO:0000256" key="5">
    <source>
        <dbReference type="ARBA" id="ARBA00022989"/>
    </source>
</evidence>
<evidence type="ECO:0000256" key="9">
    <source>
        <dbReference type="ARBA" id="ARBA00023201"/>
    </source>
</evidence>
<comment type="subcellular location">
    <subcellularLocation>
        <location evidence="1">Membrane</location>
        <topology evidence="1">Multi-pass membrane protein</topology>
    </subcellularLocation>
</comment>
<dbReference type="Pfam" id="PF00858">
    <property type="entry name" value="ASC"/>
    <property type="match status" value="2"/>
</dbReference>
<keyword evidence="6" id="KW-0915">Sodium</keyword>
<accession>T1FDJ4</accession>
<sequence length="181" mass="20586">MLELGFKINLGEEVNVAVSVTNTTRLKPPHGTFSDQLGYNQNKCKLRCSTERIIKLCGCRLIFMEAMCNEITYQTSVTGSKIASMDLNYDYFKNFEEKSLDFNPNNFLLLRVYLTNMQSTKISTVKAYSEMALLSDLGGALALILGSTFLTVAQIFDLIWNFCYYIYAKKKKSAEIQIMKN</sequence>
<dbReference type="KEGG" id="hro:HELRODRAFT_178669"/>
<protein>
    <submittedName>
        <fullName evidence="13 14">Uncharacterized protein</fullName>
    </submittedName>
</protein>
<organism evidence="14 15">
    <name type="scientific">Helobdella robusta</name>
    <name type="common">Californian leech</name>
    <dbReference type="NCBI Taxonomy" id="6412"/>
    <lineage>
        <taxon>Eukaryota</taxon>
        <taxon>Metazoa</taxon>
        <taxon>Spiralia</taxon>
        <taxon>Lophotrochozoa</taxon>
        <taxon>Annelida</taxon>
        <taxon>Clitellata</taxon>
        <taxon>Hirudinea</taxon>
        <taxon>Rhynchobdellida</taxon>
        <taxon>Glossiphoniidae</taxon>
        <taxon>Helobdella</taxon>
    </lineage>
</organism>
<dbReference type="eggNOG" id="KOG4294">
    <property type="taxonomic scope" value="Eukaryota"/>
</dbReference>
<reference evidence="13 15" key="2">
    <citation type="journal article" date="2013" name="Nature">
        <title>Insights into bilaterian evolution from three spiralian genomes.</title>
        <authorList>
            <person name="Simakov O."/>
            <person name="Marletaz F."/>
            <person name="Cho S.J."/>
            <person name="Edsinger-Gonzales E."/>
            <person name="Havlak P."/>
            <person name="Hellsten U."/>
            <person name="Kuo D.H."/>
            <person name="Larsson T."/>
            <person name="Lv J."/>
            <person name="Arendt D."/>
            <person name="Savage R."/>
            <person name="Osoegawa K."/>
            <person name="de Jong P."/>
            <person name="Grimwood J."/>
            <person name="Chapman J.A."/>
            <person name="Shapiro H."/>
            <person name="Aerts A."/>
            <person name="Otillar R.P."/>
            <person name="Terry A.Y."/>
            <person name="Boore J.L."/>
            <person name="Grigoriev I.V."/>
            <person name="Lindberg D.R."/>
            <person name="Seaver E.C."/>
            <person name="Weisblat D.A."/>
            <person name="Putnam N.H."/>
            <person name="Rokhsar D.S."/>
        </authorList>
    </citation>
    <scope>NUCLEOTIDE SEQUENCE</scope>
</reference>
<dbReference type="OrthoDB" id="6502088at2759"/>
<proteinExistence type="inferred from homology"/>
<keyword evidence="3 11" id="KW-0894">Sodium channel</keyword>
<evidence type="ECO:0000256" key="3">
    <source>
        <dbReference type="ARBA" id="ARBA00022461"/>
    </source>
</evidence>
<keyword evidence="4 11" id="KW-0812">Transmembrane</keyword>
<evidence type="ECO:0000256" key="4">
    <source>
        <dbReference type="ARBA" id="ARBA00022692"/>
    </source>
</evidence>